<evidence type="ECO:0000256" key="1">
    <source>
        <dbReference type="SAM" id="Phobius"/>
    </source>
</evidence>
<name>A0AAV0D4X9_9ASTE</name>
<dbReference type="EMBL" id="CAMAPF010000062">
    <property type="protein sequence ID" value="CAH9089850.1"/>
    <property type="molecule type" value="Genomic_DNA"/>
</dbReference>
<sequence length="204" mass="23349">MLIMSIAFNVVEGRCRSVSARIARFDFHMLVLAVLALLSAGTNVPSPVVVPSGSLVVFDPGGTPEIWRFMEGANLKSNKVVEGLAHLIWSPQVVEEEDDMRKLRPPPEPPPRRNCASRVWKNVSLVITCYFQSNLVFPFRVLLFYVVLFFSNLFSFRTKIRRDDSARYCIVIRIDIASEYWIPVWWLAIRIALSRMVVSMSSRR</sequence>
<gene>
    <name evidence="2" type="ORF">CEPIT_LOCUS11033</name>
</gene>
<proteinExistence type="predicted"/>
<dbReference type="Proteomes" id="UP001152523">
    <property type="component" value="Unassembled WGS sequence"/>
</dbReference>
<keyword evidence="1" id="KW-0472">Membrane</keyword>
<dbReference type="AlphaFoldDB" id="A0AAV0D4X9"/>
<keyword evidence="1" id="KW-0812">Transmembrane</keyword>
<feature type="transmembrane region" description="Helical" evidence="1">
    <location>
        <begin position="135"/>
        <end position="156"/>
    </location>
</feature>
<keyword evidence="1" id="KW-1133">Transmembrane helix</keyword>
<feature type="transmembrane region" description="Helical" evidence="1">
    <location>
        <begin position="177"/>
        <end position="198"/>
    </location>
</feature>
<accession>A0AAV0D4X9</accession>
<keyword evidence="3" id="KW-1185">Reference proteome</keyword>
<feature type="transmembrane region" description="Helical" evidence="1">
    <location>
        <begin position="25"/>
        <end position="44"/>
    </location>
</feature>
<reference evidence="2" key="1">
    <citation type="submission" date="2022-07" db="EMBL/GenBank/DDBJ databases">
        <authorList>
            <person name="Macas J."/>
            <person name="Novak P."/>
            <person name="Neumann P."/>
        </authorList>
    </citation>
    <scope>NUCLEOTIDE SEQUENCE</scope>
</reference>
<comment type="caution">
    <text evidence="2">The sequence shown here is derived from an EMBL/GenBank/DDBJ whole genome shotgun (WGS) entry which is preliminary data.</text>
</comment>
<evidence type="ECO:0000313" key="3">
    <source>
        <dbReference type="Proteomes" id="UP001152523"/>
    </source>
</evidence>
<protein>
    <submittedName>
        <fullName evidence="2">Uncharacterized protein</fullName>
    </submittedName>
</protein>
<organism evidence="2 3">
    <name type="scientific">Cuscuta epithymum</name>
    <dbReference type="NCBI Taxonomy" id="186058"/>
    <lineage>
        <taxon>Eukaryota</taxon>
        <taxon>Viridiplantae</taxon>
        <taxon>Streptophyta</taxon>
        <taxon>Embryophyta</taxon>
        <taxon>Tracheophyta</taxon>
        <taxon>Spermatophyta</taxon>
        <taxon>Magnoliopsida</taxon>
        <taxon>eudicotyledons</taxon>
        <taxon>Gunneridae</taxon>
        <taxon>Pentapetalae</taxon>
        <taxon>asterids</taxon>
        <taxon>lamiids</taxon>
        <taxon>Solanales</taxon>
        <taxon>Convolvulaceae</taxon>
        <taxon>Cuscuteae</taxon>
        <taxon>Cuscuta</taxon>
        <taxon>Cuscuta subgen. Cuscuta</taxon>
    </lineage>
</organism>
<evidence type="ECO:0000313" key="2">
    <source>
        <dbReference type="EMBL" id="CAH9089850.1"/>
    </source>
</evidence>